<dbReference type="EMBL" id="KZ805300">
    <property type="protein sequence ID" value="PVI08609.1"/>
    <property type="molecule type" value="Genomic_DNA"/>
</dbReference>
<proteinExistence type="predicted"/>
<evidence type="ECO:0000313" key="1">
    <source>
        <dbReference type="EMBL" id="PVI08609.1"/>
    </source>
</evidence>
<dbReference type="AlphaFoldDB" id="A0A2V1EEW5"/>
<reference evidence="1 2" key="1">
    <citation type="journal article" date="2018" name="Sci. Rep.">
        <title>Comparative genomics provides insights into the lifestyle and reveals functional heterogeneity of dark septate endophytic fungi.</title>
        <authorList>
            <person name="Knapp D.G."/>
            <person name="Nemeth J.B."/>
            <person name="Barry K."/>
            <person name="Hainaut M."/>
            <person name="Henrissat B."/>
            <person name="Johnson J."/>
            <person name="Kuo A."/>
            <person name="Lim J.H.P."/>
            <person name="Lipzen A."/>
            <person name="Nolan M."/>
            <person name="Ohm R.A."/>
            <person name="Tamas L."/>
            <person name="Grigoriev I.V."/>
            <person name="Spatafora J.W."/>
            <person name="Nagy L.G."/>
            <person name="Kovacs G.M."/>
        </authorList>
    </citation>
    <scope>NUCLEOTIDE SEQUENCE [LARGE SCALE GENOMIC DNA]</scope>
    <source>
        <strain evidence="1 2">DSE2036</strain>
    </source>
</reference>
<accession>A0A2V1EEW5</accession>
<protein>
    <submittedName>
        <fullName evidence="1">Uncharacterized protein</fullName>
    </submittedName>
</protein>
<organism evidence="1 2">
    <name type="scientific">Periconia macrospinosa</name>
    <dbReference type="NCBI Taxonomy" id="97972"/>
    <lineage>
        <taxon>Eukaryota</taxon>
        <taxon>Fungi</taxon>
        <taxon>Dikarya</taxon>
        <taxon>Ascomycota</taxon>
        <taxon>Pezizomycotina</taxon>
        <taxon>Dothideomycetes</taxon>
        <taxon>Pleosporomycetidae</taxon>
        <taxon>Pleosporales</taxon>
        <taxon>Massarineae</taxon>
        <taxon>Periconiaceae</taxon>
        <taxon>Periconia</taxon>
    </lineage>
</organism>
<gene>
    <name evidence="1" type="ORF">DM02DRAFT_7223</name>
</gene>
<sequence length="149" mass="17556">MVKQRFAIFQREKFIEAEVHPFCEEKKNRSSRGSPFQQPKKVIEAEVRLCEENFIQAEVRFCKKAKKFRQRSTLQRWAEEHWVFVRCPSSSRVTLRPFISFLRPGVTHTFSLSHTYTYTRALLTHITSYASPPLKTLNSTPSFSWLARG</sequence>
<dbReference type="Proteomes" id="UP000244855">
    <property type="component" value="Unassembled WGS sequence"/>
</dbReference>
<name>A0A2V1EEW5_9PLEO</name>
<keyword evidence="2" id="KW-1185">Reference proteome</keyword>
<evidence type="ECO:0000313" key="2">
    <source>
        <dbReference type="Proteomes" id="UP000244855"/>
    </source>
</evidence>